<evidence type="ECO:0000313" key="3">
    <source>
        <dbReference type="Proteomes" id="UP000325433"/>
    </source>
</evidence>
<evidence type="ECO:0000313" key="2">
    <source>
        <dbReference type="EMBL" id="KAE8316201.1"/>
    </source>
</evidence>
<evidence type="ECO:0000256" key="1">
    <source>
        <dbReference type="SAM" id="MobiDB-lite"/>
    </source>
</evidence>
<gene>
    <name evidence="2" type="ORF">BDV41DRAFT_585867</name>
</gene>
<protein>
    <submittedName>
        <fullName evidence="2">Uncharacterized protein</fullName>
    </submittedName>
</protein>
<dbReference type="AlphaFoldDB" id="A0A5N6W5U0"/>
<organism evidence="2 3">
    <name type="scientific">Aspergillus transmontanensis</name>
    <dbReference type="NCBI Taxonomy" id="1034304"/>
    <lineage>
        <taxon>Eukaryota</taxon>
        <taxon>Fungi</taxon>
        <taxon>Dikarya</taxon>
        <taxon>Ascomycota</taxon>
        <taxon>Pezizomycotina</taxon>
        <taxon>Eurotiomycetes</taxon>
        <taxon>Eurotiomycetidae</taxon>
        <taxon>Eurotiales</taxon>
        <taxon>Aspergillaceae</taxon>
        <taxon>Aspergillus</taxon>
        <taxon>Aspergillus subgen. Circumdati</taxon>
    </lineage>
</organism>
<feature type="region of interest" description="Disordered" evidence="1">
    <location>
        <begin position="157"/>
        <end position="176"/>
    </location>
</feature>
<proteinExistence type="predicted"/>
<accession>A0A5N6W5U0</accession>
<feature type="compositionally biased region" description="Basic and acidic residues" evidence="1">
    <location>
        <begin position="114"/>
        <end position="133"/>
    </location>
</feature>
<dbReference type="Proteomes" id="UP000325433">
    <property type="component" value="Unassembled WGS sequence"/>
</dbReference>
<name>A0A5N6W5U0_9EURO</name>
<feature type="region of interest" description="Disordered" evidence="1">
    <location>
        <begin position="114"/>
        <end position="151"/>
    </location>
</feature>
<sequence length="404" mass="46070">MRIPLQHLRYCWECFTFHDKRSPEFEEHCASHIPSITTHAIYRMRVFENTLVLRSHLEEYISRKTWPSKYPDPLCHHIADNEQNYRRHLHNVYHYNKTIYVRPRKLSVKRSCPELDENRATSENRHAQNERPRKIQKSHVSQPPGTGTKELKITFWEPPQPHPEAAQTEQGNQDHSNKRTYQIANYCGLTNKAPCTSQNSNNTLSASYNTPKLTDTSSIHSISSAACSVSYSVPINPQILEPPTATLCYSDNGSKQCNKGSLTEQLRYYTAAEQPKINSACQTSHKGPTMEILRSKNIAVLETDSISNPHSLTLSPLSNKRKEELANNKSLAATESVQIIPKPSEMHTIGSNICEDLASTRPFTRAKAREQAVEALRSQIISQNSTRRAKPYSQKENRLLKKLI</sequence>
<keyword evidence="3" id="KW-1185">Reference proteome</keyword>
<dbReference type="EMBL" id="ML738308">
    <property type="protein sequence ID" value="KAE8316201.1"/>
    <property type="molecule type" value="Genomic_DNA"/>
</dbReference>
<reference evidence="3" key="1">
    <citation type="submission" date="2019-04" db="EMBL/GenBank/DDBJ databases">
        <title>Friends and foes A comparative genomics studyof 23 Aspergillus species from section Flavi.</title>
        <authorList>
            <consortium name="DOE Joint Genome Institute"/>
            <person name="Kjaerbolling I."/>
            <person name="Vesth T."/>
            <person name="Frisvad J.C."/>
            <person name="Nybo J.L."/>
            <person name="Theobald S."/>
            <person name="Kildgaard S."/>
            <person name="Isbrandt T."/>
            <person name="Kuo A."/>
            <person name="Sato A."/>
            <person name="Lyhne E.K."/>
            <person name="Kogle M.E."/>
            <person name="Wiebenga A."/>
            <person name="Kun R.S."/>
            <person name="Lubbers R.J."/>
            <person name="Makela M.R."/>
            <person name="Barry K."/>
            <person name="Chovatia M."/>
            <person name="Clum A."/>
            <person name="Daum C."/>
            <person name="Haridas S."/>
            <person name="He G."/>
            <person name="LaButti K."/>
            <person name="Lipzen A."/>
            <person name="Mondo S."/>
            <person name="Riley R."/>
            <person name="Salamov A."/>
            <person name="Simmons B.A."/>
            <person name="Magnuson J.K."/>
            <person name="Henrissat B."/>
            <person name="Mortensen U.H."/>
            <person name="Larsen T.O."/>
            <person name="Devries R.P."/>
            <person name="Grigoriev I.V."/>
            <person name="Machida M."/>
            <person name="Baker S.E."/>
            <person name="Andersen M.R."/>
        </authorList>
    </citation>
    <scope>NUCLEOTIDE SEQUENCE [LARGE SCALE GENOMIC DNA]</scope>
    <source>
        <strain evidence="3">CBS 130015</strain>
    </source>
</reference>
<feature type="compositionally biased region" description="Polar residues" evidence="1">
    <location>
        <begin position="167"/>
        <end position="176"/>
    </location>
</feature>